<gene>
    <name evidence="5" type="ORF">UFOPK1493_04108</name>
</gene>
<keyword evidence="2" id="KW-0067">ATP-binding</keyword>
<dbReference type="SUPFAM" id="SSF52540">
    <property type="entry name" value="P-loop containing nucleoside triphosphate hydrolases"/>
    <property type="match status" value="1"/>
</dbReference>
<organism evidence="5">
    <name type="scientific">freshwater metagenome</name>
    <dbReference type="NCBI Taxonomy" id="449393"/>
    <lineage>
        <taxon>unclassified sequences</taxon>
        <taxon>metagenomes</taxon>
        <taxon>ecological metagenomes</taxon>
    </lineage>
</organism>
<reference evidence="5" key="1">
    <citation type="submission" date="2020-05" db="EMBL/GenBank/DDBJ databases">
        <authorList>
            <person name="Chiriac C."/>
            <person name="Salcher M."/>
            <person name="Ghai R."/>
            <person name="Kavagutti S V."/>
        </authorList>
    </citation>
    <scope>NUCLEOTIDE SEQUENCE</scope>
</reference>
<dbReference type="GO" id="GO:0005524">
    <property type="term" value="F:ATP binding"/>
    <property type="evidence" value="ECO:0007669"/>
    <property type="project" value="UniProtKB-KW"/>
</dbReference>
<evidence type="ECO:0000259" key="3">
    <source>
        <dbReference type="Pfam" id="PF07726"/>
    </source>
</evidence>
<dbReference type="Pfam" id="PF07726">
    <property type="entry name" value="AAA_3"/>
    <property type="match status" value="1"/>
</dbReference>
<name>A0A6J6GFE8_9ZZZZ</name>
<dbReference type="Pfam" id="PF17863">
    <property type="entry name" value="AAA_lid_2"/>
    <property type="match status" value="1"/>
</dbReference>
<keyword evidence="1" id="KW-0547">Nucleotide-binding</keyword>
<dbReference type="CDD" id="cd00009">
    <property type="entry name" value="AAA"/>
    <property type="match status" value="1"/>
</dbReference>
<accession>A0A6J6GFE8</accession>
<feature type="domain" description="ChlI/MoxR AAA lid" evidence="4">
    <location>
        <begin position="251"/>
        <end position="322"/>
    </location>
</feature>
<sequence>MTALFDQPPGAQPPPPPGANQKTFASLFEAITTNVASVVHGKREAIDLAVMCLLAEGHLLIEDVPGVGKTSLAKALAGSIDCTWKRVQFTPDLLPTDLVGVSVLQRATETFVFQPGPLFANIVLADEINRASPKTQSALLEAMEERQVSAEGRTYVLPSPFMVAATQNPVEQEGTYRLPESQLDRFLMRLSLGYPGRAAEISILDTQGATTALAHLRPVVTSAEVLAMAEAVRTVHLADPLKAYLVDLAEASRRHQGLVLGLSPRATLQLARATRSRAAASGRDFATPDDVKAVAMAVLAHRVVVRPDAASRGFTAEQAVHELLETVPVPTGR</sequence>
<dbReference type="PANTHER" id="PTHR42759">
    <property type="entry name" value="MOXR FAMILY PROTEIN"/>
    <property type="match status" value="1"/>
</dbReference>
<evidence type="ECO:0000313" key="5">
    <source>
        <dbReference type="EMBL" id="CAB4597725.1"/>
    </source>
</evidence>
<feature type="domain" description="ATPase AAA-3" evidence="3">
    <location>
        <begin position="58"/>
        <end position="188"/>
    </location>
</feature>
<dbReference type="AlphaFoldDB" id="A0A6J6GFE8"/>
<dbReference type="InterPro" id="IPR027417">
    <property type="entry name" value="P-loop_NTPase"/>
</dbReference>
<dbReference type="GO" id="GO:0016887">
    <property type="term" value="F:ATP hydrolysis activity"/>
    <property type="evidence" value="ECO:0007669"/>
    <property type="project" value="InterPro"/>
</dbReference>
<dbReference type="InterPro" id="IPR041628">
    <property type="entry name" value="ChlI/MoxR_AAA_lid"/>
</dbReference>
<dbReference type="Gene3D" id="3.40.50.300">
    <property type="entry name" value="P-loop containing nucleotide triphosphate hydrolases"/>
    <property type="match status" value="1"/>
</dbReference>
<evidence type="ECO:0000256" key="1">
    <source>
        <dbReference type="ARBA" id="ARBA00022741"/>
    </source>
</evidence>
<evidence type="ECO:0000256" key="2">
    <source>
        <dbReference type="ARBA" id="ARBA00022840"/>
    </source>
</evidence>
<evidence type="ECO:0000259" key="4">
    <source>
        <dbReference type="Pfam" id="PF17863"/>
    </source>
</evidence>
<proteinExistence type="predicted"/>
<dbReference type="InterPro" id="IPR011703">
    <property type="entry name" value="ATPase_AAA-3"/>
</dbReference>
<dbReference type="EMBL" id="CAEZSR010000286">
    <property type="protein sequence ID" value="CAB4597725.1"/>
    <property type="molecule type" value="Genomic_DNA"/>
</dbReference>
<dbReference type="PANTHER" id="PTHR42759:SF5">
    <property type="entry name" value="METHANOL DEHYDROGENASE REGULATOR"/>
    <property type="match status" value="1"/>
</dbReference>
<dbReference type="InterPro" id="IPR050764">
    <property type="entry name" value="CbbQ/NirQ/NorQ/GpvN"/>
</dbReference>
<dbReference type="FunFam" id="3.40.50.300:FF:000640">
    <property type="entry name" value="MoxR family ATPase"/>
    <property type="match status" value="1"/>
</dbReference>
<protein>
    <submittedName>
        <fullName evidence="5">Unannotated protein</fullName>
    </submittedName>
</protein>
<dbReference type="Gene3D" id="1.10.8.80">
    <property type="entry name" value="Magnesium chelatase subunit I, C-Terminal domain"/>
    <property type="match status" value="1"/>
</dbReference>
<dbReference type="PIRSF" id="PIRSF002849">
    <property type="entry name" value="AAA_ATPase_chaperone_MoxR_prd"/>
    <property type="match status" value="1"/>
</dbReference>